<keyword evidence="2 7" id="KW-0418">Kinase</keyword>
<dbReference type="GO" id="GO:0046983">
    <property type="term" value="F:protein dimerization activity"/>
    <property type="evidence" value="ECO:0007669"/>
    <property type="project" value="InterPro"/>
</dbReference>
<dbReference type="Proteomes" id="UP000264492">
    <property type="component" value="Unassembled WGS sequence"/>
</dbReference>
<keyword evidence="4" id="KW-1133">Transmembrane helix</keyword>
<feature type="transmembrane region" description="Helical" evidence="4">
    <location>
        <begin position="52"/>
        <end position="70"/>
    </location>
</feature>
<evidence type="ECO:0000313" key="8">
    <source>
        <dbReference type="Proteomes" id="UP000264492"/>
    </source>
</evidence>
<dbReference type="EMBL" id="QTSU01000003">
    <property type="protein sequence ID" value="RDZ26603.1"/>
    <property type="molecule type" value="Genomic_DNA"/>
</dbReference>
<dbReference type="Pfam" id="PF07730">
    <property type="entry name" value="HisKA_3"/>
    <property type="match status" value="1"/>
</dbReference>
<evidence type="ECO:0000259" key="6">
    <source>
        <dbReference type="Pfam" id="PF07730"/>
    </source>
</evidence>
<feature type="domain" description="Histidine kinase/HSP90-like ATPase" evidence="5">
    <location>
        <begin position="298"/>
        <end position="382"/>
    </location>
</feature>
<evidence type="ECO:0000313" key="7">
    <source>
        <dbReference type="EMBL" id="RDZ26603.1"/>
    </source>
</evidence>
<evidence type="ECO:0000259" key="5">
    <source>
        <dbReference type="Pfam" id="PF02518"/>
    </source>
</evidence>
<dbReference type="GO" id="GO:0016020">
    <property type="term" value="C:membrane"/>
    <property type="evidence" value="ECO:0007669"/>
    <property type="project" value="InterPro"/>
</dbReference>
<keyword evidence="4" id="KW-0812">Transmembrane</keyword>
<name>A0A371JY53_9GAMM</name>
<evidence type="ECO:0000256" key="3">
    <source>
        <dbReference type="ARBA" id="ARBA00023012"/>
    </source>
</evidence>
<dbReference type="Pfam" id="PF02518">
    <property type="entry name" value="HATPase_c"/>
    <property type="match status" value="1"/>
</dbReference>
<keyword evidence="4" id="KW-0472">Membrane</keyword>
<dbReference type="InterPro" id="IPR003594">
    <property type="entry name" value="HATPase_dom"/>
</dbReference>
<dbReference type="InterPro" id="IPR011712">
    <property type="entry name" value="Sig_transdc_His_kin_sub3_dim/P"/>
</dbReference>
<dbReference type="RefSeq" id="WP_115860796.1">
    <property type="nucleotide sequence ID" value="NZ_QTSU01000003.1"/>
</dbReference>
<reference evidence="7 8" key="1">
    <citation type="submission" date="2018-08" db="EMBL/GenBank/DDBJ databases">
        <title>Lysobacter sp. zong2l5, whole genome shotgun sequence.</title>
        <authorList>
            <person name="Zhang X."/>
            <person name="Feng G."/>
            <person name="Zhu H."/>
        </authorList>
    </citation>
    <scope>NUCLEOTIDE SEQUENCE [LARGE SCALE GENOMIC DNA]</scope>
    <source>
        <strain evidence="8">zong2l5</strain>
    </source>
</reference>
<dbReference type="PANTHER" id="PTHR24421">
    <property type="entry name" value="NITRATE/NITRITE SENSOR PROTEIN NARX-RELATED"/>
    <property type="match status" value="1"/>
</dbReference>
<feature type="domain" description="Signal transduction histidine kinase subgroup 3 dimerisation and phosphoacceptor" evidence="6">
    <location>
        <begin position="198"/>
        <end position="260"/>
    </location>
</feature>
<proteinExistence type="predicted"/>
<feature type="transmembrane region" description="Helical" evidence="4">
    <location>
        <begin position="144"/>
        <end position="166"/>
    </location>
</feature>
<dbReference type="Gene3D" id="3.30.565.10">
    <property type="entry name" value="Histidine kinase-like ATPase, C-terminal domain"/>
    <property type="match status" value="1"/>
</dbReference>
<feature type="transmembrane region" description="Helical" evidence="4">
    <location>
        <begin position="79"/>
        <end position="99"/>
    </location>
</feature>
<evidence type="ECO:0000256" key="4">
    <source>
        <dbReference type="SAM" id="Phobius"/>
    </source>
</evidence>
<comment type="caution">
    <text evidence="7">The sequence shown here is derived from an EMBL/GenBank/DDBJ whole genome shotgun (WGS) entry which is preliminary data.</text>
</comment>
<gene>
    <name evidence="7" type="ORF">DX914_16610</name>
</gene>
<dbReference type="PANTHER" id="PTHR24421:SF59">
    <property type="entry name" value="OXYGEN SENSOR HISTIDINE KINASE NREB"/>
    <property type="match status" value="1"/>
</dbReference>
<evidence type="ECO:0000256" key="1">
    <source>
        <dbReference type="ARBA" id="ARBA00022679"/>
    </source>
</evidence>
<feature type="transmembrane region" description="Helical" evidence="4">
    <location>
        <begin position="119"/>
        <end position="137"/>
    </location>
</feature>
<dbReference type="OrthoDB" id="9797605at2"/>
<keyword evidence="8" id="KW-1185">Reference proteome</keyword>
<dbReference type="SUPFAM" id="SSF55874">
    <property type="entry name" value="ATPase domain of HSP90 chaperone/DNA topoisomerase II/histidine kinase"/>
    <property type="match status" value="1"/>
</dbReference>
<organism evidence="7 8">
    <name type="scientific">Lysobacter silvisoli</name>
    <dbReference type="NCBI Taxonomy" id="2293254"/>
    <lineage>
        <taxon>Bacteria</taxon>
        <taxon>Pseudomonadati</taxon>
        <taxon>Pseudomonadota</taxon>
        <taxon>Gammaproteobacteria</taxon>
        <taxon>Lysobacterales</taxon>
        <taxon>Lysobacteraceae</taxon>
        <taxon>Lysobacter</taxon>
    </lineage>
</organism>
<dbReference type="AlphaFoldDB" id="A0A371JY53"/>
<keyword evidence="3" id="KW-0902">Two-component regulatory system</keyword>
<accession>A0A371JY53</accession>
<dbReference type="CDD" id="cd16917">
    <property type="entry name" value="HATPase_UhpB-NarQ-NarX-like"/>
    <property type="match status" value="1"/>
</dbReference>
<evidence type="ECO:0000256" key="2">
    <source>
        <dbReference type="ARBA" id="ARBA00022777"/>
    </source>
</evidence>
<keyword evidence="1" id="KW-0808">Transferase</keyword>
<dbReference type="Gene3D" id="1.20.5.1930">
    <property type="match status" value="1"/>
</dbReference>
<dbReference type="InterPro" id="IPR050482">
    <property type="entry name" value="Sensor_HK_TwoCompSys"/>
</dbReference>
<sequence length="383" mass="40841">MPLPESFSVMGRVAAGQPVLRVLFQPLNLPALLTWLAVALSLNFEQSRGTPAVWLAMAGFAAAFLIGDFLRPAQHTARALLLATQAVSALVVAGLAPRAGTAPALLVILAAQLAMVYPARWTVAAVLAIDLGLYLVLRAGEHRAALIVVLIFAGFQSFAALVARYARSAEDARDQLARVNADLLATRALLADSARDAERLRVARELHDVAGHKLTAMTLNLRALAADPDYAKRPEIAIAQRLSSELLGDIRNVVQAMRDSRGLDLATALRALAAPLPRPRLELSIAEDVHLTDPALAETLLRLVQEALTNSARHADAERVQVAVVRDGRLLRVSVEDDGRLRGPLREGNGLAGMRERVAAAGGRLALSSTVHGALRIEAELPA</sequence>
<dbReference type="GO" id="GO:0000155">
    <property type="term" value="F:phosphorelay sensor kinase activity"/>
    <property type="evidence" value="ECO:0007669"/>
    <property type="project" value="InterPro"/>
</dbReference>
<feature type="transmembrane region" description="Helical" evidence="4">
    <location>
        <begin position="20"/>
        <end position="40"/>
    </location>
</feature>
<dbReference type="InterPro" id="IPR036890">
    <property type="entry name" value="HATPase_C_sf"/>
</dbReference>
<protein>
    <submittedName>
        <fullName evidence="7">Sensor histidine kinase</fullName>
    </submittedName>
</protein>